<protein>
    <submittedName>
        <fullName evidence="2">Structural maintenance of chromosomes protein 3</fullName>
    </submittedName>
</protein>
<evidence type="ECO:0000313" key="3">
    <source>
        <dbReference type="Proteomes" id="UP000297703"/>
    </source>
</evidence>
<dbReference type="AlphaFoldDB" id="A0A4D9ETD4"/>
<evidence type="ECO:0000256" key="1">
    <source>
        <dbReference type="SAM" id="MobiDB-lite"/>
    </source>
</evidence>
<reference evidence="2 3" key="1">
    <citation type="submission" date="2019-04" db="EMBL/GenBank/DDBJ databases">
        <title>Draft genome of the big-headed turtle Platysternon megacephalum.</title>
        <authorList>
            <person name="Gong S."/>
        </authorList>
    </citation>
    <scope>NUCLEOTIDE SEQUENCE [LARGE SCALE GENOMIC DNA]</scope>
    <source>
        <strain evidence="2">DO16091913</strain>
        <tissue evidence="2">Muscle</tissue>
    </source>
</reference>
<name>A0A4D9ETD4_9SAUR</name>
<comment type="caution">
    <text evidence="2">The sequence shown here is derived from an EMBL/GenBank/DDBJ whole genome shotgun (WGS) entry which is preliminary data.</text>
</comment>
<sequence>MQVRASSDSGEGSAKAGQGEQLSATRLHKHQEPPALQGEAVAVFKIPEAAGPCESSGLVPASALRFVRPHPAMCCLQQPGSLPSCKQAGGSACQRHKPQFGTSLLLIFQGQ</sequence>
<accession>A0A4D9ETD4</accession>
<feature type="region of interest" description="Disordered" evidence="1">
    <location>
        <begin position="1"/>
        <end position="34"/>
    </location>
</feature>
<evidence type="ECO:0000313" key="2">
    <source>
        <dbReference type="EMBL" id="TFK10488.1"/>
    </source>
</evidence>
<reference evidence="2 3" key="2">
    <citation type="submission" date="2019-04" db="EMBL/GenBank/DDBJ databases">
        <title>The genome sequence of big-headed turtle.</title>
        <authorList>
            <person name="Gong S."/>
        </authorList>
    </citation>
    <scope>NUCLEOTIDE SEQUENCE [LARGE SCALE GENOMIC DNA]</scope>
    <source>
        <strain evidence="2">DO16091913</strain>
        <tissue evidence="2">Muscle</tissue>
    </source>
</reference>
<dbReference type="Proteomes" id="UP000297703">
    <property type="component" value="Unassembled WGS sequence"/>
</dbReference>
<organism evidence="2 3">
    <name type="scientific">Platysternon megacephalum</name>
    <name type="common">big-headed turtle</name>
    <dbReference type="NCBI Taxonomy" id="55544"/>
    <lineage>
        <taxon>Eukaryota</taxon>
        <taxon>Metazoa</taxon>
        <taxon>Chordata</taxon>
        <taxon>Craniata</taxon>
        <taxon>Vertebrata</taxon>
        <taxon>Euteleostomi</taxon>
        <taxon>Archelosauria</taxon>
        <taxon>Testudinata</taxon>
        <taxon>Testudines</taxon>
        <taxon>Cryptodira</taxon>
        <taxon>Durocryptodira</taxon>
        <taxon>Testudinoidea</taxon>
        <taxon>Platysternidae</taxon>
        <taxon>Platysternon</taxon>
    </lineage>
</organism>
<feature type="compositionally biased region" description="Polar residues" evidence="1">
    <location>
        <begin position="1"/>
        <end position="10"/>
    </location>
</feature>
<keyword evidence="3" id="KW-1185">Reference proteome</keyword>
<proteinExistence type="predicted"/>
<dbReference type="EMBL" id="QXTE01000040">
    <property type="protein sequence ID" value="TFK10488.1"/>
    <property type="molecule type" value="Genomic_DNA"/>
</dbReference>
<gene>
    <name evidence="2" type="ORF">DR999_PMT06413</name>
</gene>